<reference evidence="1 2" key="3">
    <citation type="journal article" date="2015" name="Genome Announc.">
        <title>Draft Genome Sequence of the Archiascomycetous Yeast Saitoella complicata.</title>
        <authorList>
            <person name="Yamauchi K."/>
            <person name="Kondo S."/>
            <person name="Hamamoto M."/>
            <person name="Takahashi Y."/>
            <person name="Ogura Y."/>
            <person name="Hayashi T."/>
            <person name="Nishida H."/>
        </authorList>
    </citation>
    <scope>NUCLEOTIDE SEQUENCE [LARGE SCALE GENOMIC DNA]</scope>
    <source>
        <strain evidence="1 2">NRRL Y-17804</strain>
    </source>
</reference>
<reference evidence="1 2" key="1">
    <citation type="journal article" date="2011" name="J. Gen. Appl. Microbiol.">
        <title>Draft genome sequencing of the enigmatic yeast Saitoella complicata.</title>
        <authorList>
            <person name="Nishida H."/>
            <person name="Hamamoto M."/>
            <person name="Sugiyama J."/>
        </authorList>
    </citation>
    <scope>NUCLEOTIDE SEQUENCE [LARGE SCALE GENOMIC DNA]</scope>
    <source>
        <strain evidence="1 2">NRRL Y-17804</strain>
    </source>
</reference>
<proteinExistence type="predicted"/>
<comment type="caution">
    <text evidence="1">The sequence shown here is derived from an EMBL/GenBank/DDBJ whole genome shotgun (WGS) entry which is preliminary data.</text>
</comment>
<keyword evidence="2" id="KW-1185">Reference proteome</keyword>
<organism evidence="1 2">
    <name type="scientific">Saitoella complicata (strain BCRC 22490 / CBS 7301 / JCM 7358 / NBRC 10748 / NRRL Y-17804)</name>
    <dbReference type="NCBI Taxonomy" id="698492"/>
    <lineage>
        <taxon>Eukaryota</taxon>
        <taxon>Fungi</taxon>
        <taxon>Dikarya</taxon>
        <taxon>Ascomycota</taxon>
        <taxon>Taphrinomycotina</taxon>
        <taxon>Taphrinomycotina incertae sedis</taxon>
        <taxon>Saitoella</taxon>
    </lineage>
</organism>
<dbReference type="Proteomes" id="UP000033140">
    <property type="component" value="Unassembled WGS sequence"/>
</dbReference>
<reference evidence="1 2" key="2">
    <citation type="journal article" date="2014" name="J. Gen. Appl. Microbiol.">
        <title>The early diverging ascomycetous budding yeast Saitoella complicata has three histone deacetylases belonging to the Clr6, Hos2, and Rpd3 lineages.</title>
        <authorList>
            <person name="Nishida H."/>
            <person name="Matsumoto T."/>
            <person name="Kondo S."/>
            <person name="Hamamoto M."/>
            <person name="Yoshikawa H."/>
        </authorList>
    </citation>
    <scope>NUCLEOTIDE SEQUENCE [LARGE SCALE GENOMIC DNA]</scope>
    <source>
        <strain evidence="1 2">NRRL Y-17804</strain>
    </source>
</reference>
<protein>
    <submittedName>
        <fullName evidence="1">Uncharacterized protein</fullName>
    </submittedName>
</protein>
<dbReference type="AlphaFoldDB" id="A0A0E9NTQ8"/>
<evidence type="ECO:0000313" key="1">
    <source>
        <dbReference type="EMBL" id="GAO52800.1"/>
    </source>
</evidence>
<name>A0A0E9NTQ8_SAICN</name>
<sequence>MTESISSQKSLDLYSYLDLSYSLIPPPPSIFILYIRRTNYLPTPAVTLNEQGAFFLSFFKESKEKNDIP</sequence>
<evidence type="ECO:0000313" key="2">
    <source>
        <dbReference type="Proteomes" id="UP000033140"/>
    </source>
</evidence>
<dbReference type="EMBL" id="BACD03000088">
    <property type="protein sequence ID" value="GAO52800.1"/>
    <property type="molecule type" value="Genomic_DNA"/>
</dbReference>
<accession>A0A0E9NTQ8</accession>
<gene>
    <name evidence="1" type="ORF">G7K_6867-t1</name>
</gene>